<evidence type="ECO:0000259" key="1">
    <source>
        <dbReference type="Pfam" id="PF07045"/>
    </source>
</evidence>
<sequence length="95" mass="10139">MPQAYWIAHVTVTDDAAYSKYAALATDAITAHGGCFLARGGRSIQKEGRAHPRNVVAVFPSLDAANACYESEAYQEAMTHATGASERDLVLIEAP</sequence>
<evidence type="ECO:0000313" key="3">
    <source>
        <dbReference type="Proteomes" id="UP000825009"/>
    </source>
</evidence>
<dbReference type="RefSeq" id="WP_219000798.1">
    <property type="nucleotide sequence ID" value="NZ_CP079194.1"/>
</dbReference>
<reference evidence="2 3" key="1">
    <citation type="submission" date="2021-07" db="EMBL/GenBank/DDBJ databases">
        <title>A novel Jannaschia species isolated from marine dinoflagellate Ceratoperidinium margalefii.</title>
        <authorList>
            <person name="Jiang Y."/>
            <person name="Li Z."/>
        </authorList>
    </citation>
    <scope>NUCLEOTIDE SEQUENCE [LARGE SCALE GENOMIC DNA]</scope>
    <source>
        <strain evidence="2 3">J12C1-MA-4</strain>
    </source>
</reference>
<dbReference type="InterPro" id="IPR010753">
    <property type="entry name" value="DUF1330"/>
</dbReference>
<feature type="domain" description="DUF1330" evidence="1">
    <location>
        <begin position="3"/>
        <end position="94"/>
    </location>
</feature>
<evidence type="ECO:0000313" key="2">
    <source>
        <dbReference type="EMBL" id="QXT38602.1"/>
    </source>
</evidence>
<gene>
    <name evidence="2" type="ORF">KYE46_11720</name>
</gene>
<dbReference type="PANTHER" id="PTHR41521:SF4">
    <property type="entry name" value="BLR0684 PROTEIN"/>
    <property type="match status" value="1"/>
</dbReference>
<name>A0A8F6YBW5_9RHOB</name>
<dbReference type="Pfam" id="PF07045">
    <property type="entry name" value="DUF1330"/>
    <property type="match status" value="1"/>
</dbReference>
<dbReference type="AlphaFoldDB" id="A0A8F6YBW5"/>
<dbReference type="EMBL" id="CP079194">
    <property type="protein sequence ID" value="QXT38602.1"/>
    <property type="molecule type" value="Genomic_DNA"/>
</dbReference>
<dbReference type="PANTHER" id="PTHR41521">
    <property type="match status" value="1"/>
</dbReference>
<organism evidence="2 3">
    <name type="scientific">Gymnodinialimonas ceratoperidinii</name>
    <dbReference type="NCBI Taxonomy" id="2856823"/>
    <lineage>
        <taxon>Bacteria</taxon>
        <taxon>Pseudomonadati</taxon>
        <taxon>Pseudomonadota</taxon>
        <taxon>Alphaproteobacteria</taxon>
        <taxon>Rhodobacterales</taxon>
        <taxon>Paracoccaceae</taxon>
        <taxon>Gymnodinialimonas</taxon>
    </lineage>
</organism>
<protein>
    <submittedName>
        <fullName evidence="2">DUF1330 domain-containing protein</fullName>
    </submittedName>
</protein>
<dbReference type="KEGG" id="gce:KYE46_11720"/>
<dbReference type="Proteomes" id="UP000825009">
    <property type="component" value="Chromosome"/>
</dbReference>
<proteinExistence type="predicted"/>
<keyword evidence="3" id="KW-1185">Reference proteome</keyword>
<accession>A0A8F6YBW5</accession>